<proteinExistence type="predicted"/>
<dbReference type="Pfam" id="PF09864">
    <property type="entry name" value="MliC"/>
    <property type="match status" value="1"/>
</dbReference>
<keyword evidence="1" id="KW-0732">Signal</keyword>
<protein>
    <submittedName>
        <fullName evidence="6">Predicted periplasmic protein</fullName>
    </submittedName>
</protein>
<dbReference type="InterPro" id="IPR018660">
    <property type="entry name" value="MliC"/>
</dbReference>
<organism evidence="6 7">
    <name type="scientific">Deinococcus geothermalis (strain DSM 11300 / CIP 105573 / AG-3a)</name>
    <dbReference type="NCBI Taxonomy" id="319795"/>
    <lineage>
        <taxon>Bacteria</taxon>
        <taxon>Thermotogati</taxon>
        <taxon>Deinococcota</taxon>
        <taxon>Deinococci</taxon>
        <taxon>Deinococcales</taxon>
        <taxon>Deinococcaceae</taxon>
        <taxon>Deinococcus</taxon>
    </lineage>
</organism>
<dbReference type="KEGG" id="dge:Dgeo_0544"/>
<feature type="domain" description="C-type lysozyme inhibitor" evidence="5">
    <location>
        <begin position="64"/>
        <end position="135"/>
    </location>
</feature>
<dbReference type="SUPFAM" id="SSF141488">
    <property type="entry name" value="YdhA-like"/>
    <property type="match status" value="1"/>
</dbReference>
<evidence type="ECO:0000256" key="1">
    <source>
        <dbReference type="ARBA" id="ARBA00022729"/>
    </source>
</evidence>
<keyword evidence="4" id="KW-0449">Lipoprotein</keyword>
<reference evidence="6" key="1">
    <citation type="submission" date="2006-04" db="EMBL/GenBank/DDBJ databases">
        <title>Complete sequence of chromosome of Deinococcus geothermalis DSM 11300.</title>
        <authorList>
            <consortium name="US DOE Joint Genome Institute"/>
            <person name="Copeland A."/>
            <person name="Lucas S."/>
            <person name="Lapidus A."/>
            <person name="Barry K."/>
            <person name="Detter J.C."/>
            <person name="Glavina del Rio T."/>
            <person name="Hammon N."/>
            <person name="Israni S."/>
            <person name="Dalin E."/>
            <person name="Tice H."/>
            <person name="Pitluck S."/>
            <person name="Brettin T."/>
            <person name="Bruce D."/>
            <person name="Han C."/>
            <person name="Tapia R."/>
            <person name="Saunders E."/>
            <person name="Gilna P."/>
            <person name="Schmutz J."/>
            <person name="Larimer F."/>
            <person name="Land M."/>
            <person name="Hauser L."/>
            <person name="Kyrpides N."/>
            <person name="Kim E."/>
            <person name="Daly M.J."/>
            <person name="Fredrickson J.K."/>
            <person name="Makarova K.S."/>
            <person name="Gaidamakova E.K."/>
            <person name="Zhai M."/>
            <person name="Richardson P."/>
        </authorList>
    </citation>
    <scope>NUCLEOTIDE SEQUENCE</scope>
    <source>
        <strain evidence="6">DSM 11300</strain>
    </source>
</reference>
<evidence type="ECO:0000313" key="6">
    <source>
        <dbReference type="EMBL" id="ABF44846.1"/>
    </source>
</evidence>
<keyword evidence="2" id="KW-0472">Membrane</keyword>
<dbReference type="Proteomes" id="UP000002431">
    <property type="component" value="Chromosome"/>
</dbReference>
<evidence type="ECO:0000256" key="3">
    <source>
        <dbReference type="ARBA" id="ARBA00023139"/>
    </source>
</evidence>
<keyword evidence="7" id="KW-1185">Reference proteome</keyword>
<dbReference type="InterPro" id="IPR036328">
    <property type="entry name" value="MliC_sf"/>
</dbReference>
<sequence>MLCKLGQNEAGEVTCGRWRKRRAGRSLAYAGSMKKMLLLGGLVLALLEHAHAGSGGLFMTSRTFTCDGGQKIRVAYMRVDQAGPSFAILNWKGQPYGLAQALSASGARYASLFGPPGSGGLEWWEHQGQATLNSFVSTDTRKTRPLLTSCKPDR</sequence>
<dbReference type="STRING" id="319795.Dgeo_0544"/>
<dbReference type="Gene3D" id="2.40.128.200">
    <property type="match status" value="1"/>
</dbReference>
<gene>
    <name evidence="6" type="ordered locus">Dgeo_0544</name>
</gene>
<evidence type="ECO:0000259" key="5">
    <source>
        <dbReference type="Pfam" id="PF09864"/>
    </source>
</evidence>
<dbReference type="EMBL" id="CP000359">
    <property type="protein sequence ID" value="ABF44846.1"/>
    <property type="molecule type" value="Genomic_DNA"/>
</dbReference>
<dbReference type="HOGENOM" id="CLU_1701367_0_0_0"/>
<evidence type="ECO:0000256" key="4">
    <source>
        <dbReference type="ARBA" id="ARBA00023288"/>
    </source>
</evidence>
<name>Q1J0Y8_DEIGD</name>
<dbReference type="AlphaFoldDB" id="Q1J0Y8"/>
<accession>Q1J0Y8</accession>
<evidence type="ECO:0000256" key="2">
    <source>
        <dbReference type="ARBA" id="ARBA00023136"/>
    </source>
</evidence>
<keyword evidence="3" id="KW-0564">Palmitate</keyword>
<evidence type="ECO:0000313" key="7">
    <source>
        <dbReference type="Proteomes" id="UP000002431"/>
    </source>
</evidence>